<dbReference type="RefSeq" id="WP_039322977.1">
    <property type="nucleotide sequence ID" value="NZ_JQHM01000001.1"/>
</dbReference>
<dbReference type="InterPro" id="IPR017961">
    <property type="entry name" value="DNA_pol_Y-fam_little_finger"/>
</dbReference>
<keyword evidence="3" id="KW-0741">SOS mutagenesis</keyword>
<keyword evidence="2" id="KW-0227">DNA damage</keyword>
<keyword evidence="4" id="KW-0234">DNA repair</keyword>
<dbReference type="PANTHER" id="PTHR11076">
    <property type="entry name" value="DNA REPAIR POLYMERASE UMUC / TRANSFERASE FAMILY MEMBER"/>
    <property type="match status" value="1"/>
</dbReference>
<dbReference type="PROSITE" id="PS50173">
    <property type="entry name" value="UMUC"/>
    <property type="match status" value="1"/>
</dbReference>
<proteinExistence type="inferred from homology"/>
<evidence type="ECO:0000259" key="6">
    <source>
        <dbReference type="PROSITE" id="PS50173"/>
    </source>
</evidence>
<feature type="domain" description="UmuC" evidence="6">
    <location>
        <begin position="2"/>
        <end position="187"/>
    </location>
</feature>
<dbReference type="Gene3D" id="3.30.70.270">
    <property type="match status" value="1"/>
</dbReference>
<dbReference type="CDD" id="cd01700">
    <property type="entry name" value="PolY_Pol_V_umuC"/>
    <property type="match status" value="1"/>
</dbReference>
<dbReference type="AlphaFoldDB" id="A0A093RXT2"/>
<dbReference type="InterPro" id="IPR050116">
    <property type="entry name" value="DNA_polymerase-Y"/>
</dbReference>
<dbReference type="SUPFAM" id="SSF100879">
    <property type="entry name" value="Lesion bypass DNA polymerase (Y-family), little finger domain"/>
    <property type="match status" value="1"/>
</dbReference>
<dbReference type="EMBL" id="JQHM01000001">
    <property type="protein sequence ID" value="KFX07610.1"/>
    <property type="molecule type" value="Genomic_DNA"/>
</dbReference>
<dbReference type="GO" id="GO:0006281">
    <property type="term" value="P:DNA repair"/>
    <property type="evidence" value="ECO:0007669"/>
    <property type="project" value="UniProtKB-KW"/>
</dbReference>
<evidence type="ECO:0000313" key="7">
    <source>
        <dbReference type="EMBL" id="KFX07610.1"/>
    </source>
</evidence>
<dbReference type="GO" id="GO:0003684">
    <property type="term" value="F:damaged DNA binding"/>
    <property type="evidence" value="ECO:0007669"/>
    <property type="project" value="InterPro"/>
</dbReference>
<gene>
    <name evidence="7" type="ORF">KP22_05830</name>
</gene>
<keyword evidence="7" id="KW-0548">Nucleotidyltransferase</keyword>
<keyword evidence="7" id="KW-0808">Transferase</keyword>
<dbReference type="Pfam" id="PF00817">
    <property type="entry name" value="IMS"/>
    <property type="match status" value="1"/>
</dbReference>
<dbReference type="Pfam" id="PF11799">
    <property type="entry name" value="IMS_C"/>
    <property type="match status" value="1"/>
</dbReference>
<evidence type="ECO:0000256" key="4">
    <source>
        <dbReference type="ARBA" id="ARBA00023204"/>
    </source>
</evidence>
<dbReference type="InterPro" id="IPR043128">
    <property type="entry name" value="Rev_trsase/Diguanyl_cyclase"/>
</dbReference>
<organism evidence="7 8">
    <name type="scientific">Pectobacterium betavasculorum</name>
    <dbReference type="NCBI Taxonomy" id="55207"/>
    <lineage>
        <taxon>Bacteria</taxon>
        <taxon>Pseudomonadati</taxon>
        <taxon>Pseudomonadota</taxon>
        <taxon>Gammaproteobacteria</taxon>
        <taxon>Enterobacterales</taxon>
        <taxon>Pectobacteriaceae</taxon>
        <taxon>Pectobacterium</taxon>
    </lineage>
</organism>
<dbReference type="Pfam" id="PF11798">
    <property type="entry name" value="IMS_HHH"/>
    <property type="match status" value="1"/>
</dbReference>
<dbReference type="InterPro" id="IPR036775">
    <property type="entry name" value="DNA_pol_Y-fam_lit_finger_sf"/>
</dbReference>
<dbReference type="Pfam" id="PF13438">
    <property type="entry name" value="DUF4113"/>
    <property type="match status" value="1"/>
</dbReference>
<reference evidence="7 8" key="1">
    <citation type="submission" date="2014-08" db="EMBL/GenBank/DDBJ databases">
        <title>Genome sequences of NCPPB Pectobacterium isolates.</title>
        <authorList>
            <person name="Glover R.H."/>
            <person name="Sapp M."/>
            <person name="Elphinstone J."/>
        </authorList>
    </citation>
    <scope>NUCLEOTIDE SEQUENCE [LARGE SCALE GENOMIC DNA]</scope>
    <source>
        <strain evidence="7 8">NCPPB 2795</strain>
    </source>
</reference>
<comment type="similarity">
    <text evidence="1">Belongs to the DNA polymerase type-Y family.</text>
</comment>
<dbReference type="NCBIfam" id="NF002955">
    <property type="entry name" value="PRK03609.1"/>
    <property type="match status" value="1"/>
</dbReference>
<protein>
    <submittedName>
        <fullName evidence="7">DNA polymerase V subunit UmuC</fullName>
        <ecNumber evidence="7">2.7.7.7</ecNumber>
    </submittedName>
</protein>
<name>A0A093RXT2_9GAMM</name>
<evidence type="ECO:0000256" key="5">
    <source>
        <dbReference type="ARBA" id="ARBA00023236"/>
    </source>
</evidence>
<dbReference type="GO" id="GO:0003887">
    <property type="term" value="F:DNA-directed DNA polymerase activity"/>
    <property type="evidence" value="ECO:0007669"/>
    <property type="project" value="UniProtKB-EC"/>
</dbReference>
<dbReference type="GO" id="GO:0005829">
    <property type="term" value="C:cytosol"/>
    <property type="evidence" value="ECO:0007669"/>
    <property type="project" value="TreeGrafter"/>
</dbReference>
<dbReference type="Gene3D" id="3.30.1490.100">
    <property type="entry name" value="DNA polymerase, Y-family, little finger domain"/>
    <property type="match status" value="1"/>
</dbReference>
<dbReference type="InterPro" id="IPR024728">
    <property type="entry name" value="PolY_HhH_motif"/>
</dbReference>
<accession>A0A093RXT2</accession>
<dbReference type="GO" id="GO:0042276">
    <property type="term" value="P:error-prone translesion synthesis"/>
    <property type="evidence" value="ECO:0007669"/>
    <property type="project" value="TreeGrafter"/>
</dbReference>
<dbReference type="EC" id="2.7.7.7" evidence="7"/>
<sequence>MYALVDVNTFYASCEKIFRPDLADKPVIVLSNNDGCVIARSHEAKLLGVKMAAPLFQIGDLIQKHNIAVFSSNYALYADMSARVMSILEEMAPAVEIYSIDEAFLNLSGVDYCTSLAGFGQQIKDRIKREAHLAVGVGIAPTKTLAKLANHAAKVWRKTFGVVDLSSPARQEKLLAITPVSEVWGIGRRLARRLESMGIESALALAHCDLAYIRRNFSVVVERTVRELRGQPCLEVEELAAAKQQILCSRSFSSRITEYEHLRQAVCRYAERAAEKLRHEKQHCCQVSVFIRTSPHVPQGEYYGDQATRVTLVPTNDTRDIIALAVEALNCIWKQGYRYCRAGVVLSDFYQQGVAQLDMFDTRRPHANSAGLMKAIDRINHSGKGKIWFAGQGINPGWSMKRERLSPAYTTRAEDLKVVKS</sequence>
<dbReference type="PANTHER" id="PTHR11076:SF34">
    <property type="entry name" value="PROTEIN UMUC"/>
    <property type="match status" value="1"/>
</dbReference>
<dbReference type="STRING" id="55207.KP22_05830"/>
<evidence type="ECO:0000256" key="1">
    <source>
        <dbReference type="ARBA" id="ARBA00010945"/>
    </source>
</evidence>
<dbReference type="InterPro" id="IPR025188">
    <property type="entry name" value="DUF4113"/>
</dbReference>
<dbReference type="Gene3D" id="1.10.150.20">
    <property type="entry name" value="5' to 3' exonuclease, C-terminal subdomain"/>
    <property type="match status" value="1"/>
</dbReference>
<dbReference type="SUPFAM" id="SSF56672">
    <property type="entry name" value="DNA/RNA polymerases"/>
    <property type="match status" value="1"/>
</dbReference>
<keyword evidence="5" id="KW-0742">SOS response</keyword>
<dbReference type="InterPro" id="IPR043502">
    <property type="entry name" value="DNA/RNA_pol_sf"/>
</dbReference>
<dbReference type="InterPro" id="IPR001126">
    <property type="entry name" value="UmuC"/>
</dbReference>
<evidence type="ECO:0000256" key="2">
    <source>
        <dbReference type="ARBA" id="ARBA00022763"/>
    </source>
</evidence>
<comment type="caution">
    <text evidence="7">The sequence shown here is derived from an EMBL/GenBank/DDBJ whole genome shotgun (WGS) entry which is preliminary data.</text>
</comment>
<dbReference type="GO" id="GO:0009432">
    <property type="term" value="P:SOS response"/>
    <property type="evidence" value="ECO:0007669"/>
    <property type="project" value="UniProtKB-KW"/>
</dbReference>
<dbReference type="eggNOG" id="COG0389">
    <property type="taxonomic scope" value="Bacteria"/>
</dbReference>
<dbReference type="Gene3D" id="3.40.1170.60">
    <property type="match status" value="1"/>
</dbReference>
<evidence type="ECO:0000313" key="8">
    <source>
        <dbReference type="Proteomes" id="UP000032874"/>
    </source>
</evidence>
<evidence type="ECO:0000256" key="3">
    <source>
        <dbReference type="ARBA" id="ARBA00023199"/>
    </source>
</evidence>
<dbReference type="Proteomes" id="UP000032874">
    <property type="component" value="Unassembled WGS sequence"/>
</dbReference>